<reference evidence="3" key="2">
    <citation type="submission" date="2025-09" db="UniProtKB">
        <authorList>
            <consortium name="Ensembl"/>
        </authorList>
    </citation>
    <scope>IDENTIFICATION</scope>
</reference>
<keyword evidence="2" id="KW-0732">Signal</keyword>
<dbReference type="Proteomes" id="UP000694427">
    <property type="component" value="Unplaced"/>
</dbReference>
<comment type="similarity">
    <text evidence="1">Belongs to the protein disulfide isomerase family.</text>
</comment>
<feature type="chain" id="PRO_5034382197" evidence="2">
    <location>
        <begin position="23"/>
        <end position="331"/>
    </location>
</feature>
<dbReference type="CDD" id="cd02982">
    <property type="entry name" value="PDI_b'_family"/>
    <property type="match status" value="1"/>
</dbReference>
<protein>
    <submittedName>
        <fullName evidence="3">Zgc:136472</fullName>
    </submittedName>
</protein>
<sequence>IKLYVTLCLILCVYLHEALVESDSDAILEDKYVLVLTKSNFERALKPHNQLLFHFCKYIFLYVEAAGALKEAESDVRLGGVDVKKEKDLAQEISLNVTIIPSLQLFLSGDKNNPVYCPGNSSASIIMWLKRRKGPSADIIILMMILILYTLKDLEEGIVKVFYETAADIADLPFGVTGHDEIFSNYEISGDTVLLIRKFEMKSGIMTYSRCIKINKPLSFMGSFQTASKILNSEVLNHFLFINKTEEGFEEIYQAFKTTVGKLRGKVLSVMIDLSELLNGRVMEYFCVRSEEAPQVQKYSSIKLFPAVYSERVSSLLHLTVLTYLRFKIPY</sequence>
<dbReference type="AlphaFoldDB" id="A0A8C1LSE9"/>
<evidence type="ECO:0000313" key="4">
    <source>
        <dbReference type="Proteomes" id="UP000694427"/>
    </source>
</evidence>
<feature type="signal peptide" evidence="2">
    <location>
        <begin position="1"/>
        <end position="22"/>
    </location>
</feature>
<dbReference type="InterPro" id="IPR036249">
    <property type="entry name" value="Thioredoxin-like_sf"/>
</dbReference>
<evidence type="ECO:0000256" key="2">
    <source>
        <dbReference type="SAM" id="SignalP"/>
    </source>
</evidence>
<proteinExistence type="inferred from homology"/>
<keyword evidence="4" id="KW-1185">Reference proteome</keyword>
<dbReference type="Gene3D" id="3.40.30.10">
    <property type="entry name" value="Glutaredoxin"/>
    <property type="match status" value="3"/>
</dbReference>
<dbReference type="CDD" id="cd02961">
    <property type="entry name" value="PDI_a_family"/>
    <property type="match status" value="1"/>
</dbReference>
<dbReference type="Ensembl" id="ENSCCRT00010074108.1">
    <property type="protein sequence ID" value="ENSCCRP00010067132.1"/>
    <property type="gene ID" value="ENSCCRG00010029035.1"/>
</dbReference>
<dbReference type="PANTHER" id="PTHR18929">
    <property type="entry name" value="PROTEIN DISULFIDE ISOMERASE"/>
    <property type="match status" value="1"/>
</dbReference>
<organism evidence="3 4">
    <name type="scientific">Cyprinus carpio</name>
    <name type="common">Common carp</name>
    <dbReference type="NCBI Taxonomy" id="7962"/>
    <lineage>
        <taxon>Eukaryota</taxon>
        <taxon>Metazoa</taxon>
        <taxon>Chordata</taxon>
        <taxon>Craniata</taxon>
        <taxon>Vertebrata</taxon>
        <taxon>Euteleostomi</taxon>
        <taxon>Actinopterygii</taxon>
        <taxon>Neopterygii</taxon>
        <taxon>Teleostei</taxon>
        <taxon>Ostariophysi</taxon>
        <taxon>Cypriniformes</taxon>
        <taxon>Cyprinidae</taxon>
        <taxon>Cyprininae</taxon>
        <taxon>Cyprinus</taxon>
    </lineage>
</organism>
<dbReference type="GO" id="GO:0006457">
    <property type="term" value="P:protein folding"/>
    <property type="evidence" value="ECO:0007669"/>
    <property type="project" value="TreeGrafter"/>
</dbReference>
<dbReference type="PANTHER" id="PTHR18929:SF58">
    <property type="entry name" value="PROTEIN DISULFIDE-ISOMERASE-LIKE PROTEIN OF THE TESTIS"/>
    <property type="match status" value="1"/>
</dbReference>
<dbReference type="SUPFAM" id="SSF52833">
    <property type="entry name" value="Thioredoxin-like"/>
    <property type="match status" value="1"/>
</dbReference>
<evidence type="ECO:0000313" key="3">
    <source>
        <dbReference type="Ensembl" id="ENSCCRP00010067132.1"/>
    </source>
</evidence>
<name>A0A8C1LSE9_CYPCA</name>
<dbReference type="GO" id="GO:0005783">
    <property type="term" value="C:endoplasmic reticulum"/>
    <property type="evidence" value="ECO:0007669"/>
    <property type="project" value="TreeGrafter"/>
</dbReference>
<dbReference type="GO" id="GO:0034976">
    <property type="term" value="P:response to endoplasmic reticulum stress"/>
    <property type="evidence" value="ECO:0007669"/>
    <property type="project" value="TreeGrafter"/>
</dbReference>
<accession>A0A8C1LSE9</accession>
<dbReference type="CDD" id="cd02981">
    <property type="entry name" value="PDI_b_family"/>
    <property type="match status" value="1"/>
</dbReference>
<dbReference type="Pfam" id="PF13848">
    <property type="entry name" value="Thioredoxin_6"/>
    <property type="match status" value="1"/>
</dbReference>
<reference evidence="3" key="1">
    <citation type="submission" date="2025-08" db="UniProtKB">
        <authorList>
            <consortium name="Ensembl"/>
        </authorList>
    </citation>
    <scope>IDENTIFICATION</scope>
</reference>
<evidence type="ECO:0000256" key="1">
    <source>
        <dbReference type="ARBA" id="ARBA00006347"/>
    </source>
</evidence>